<feature type="region of interest" description="Disordered" evidence="1">
    <location>
        <begin position="166"/>
        <end position="187"/>
    </location>
</feature>
<accession>A0ABD2LM87</accession>
<dbReference type="PANTHER" id="PTHR45786">
    <property type="entry name" value="DNA BINDING PROTEIN-LIKE"/>
    <property type="match status" value="1"/>
</dbReference>
<dbReference type="InterPro" id="IPR025476">
    <property type="entry name" value="Helitron_helicase-like"/>
</dbReference>
<comment type="caution">
    <text evidence="3">The sequence shown here is derived from an EMBL/GenBank/DDBJ whole genome shotgun (WGS) entry which is preliminary data.</text>
</comment>
<protein>
    <recommendedName>
        <fullName evidence="2">Helitron helicase-like domain-containing protein</fullName>
    </recommendedName>
</protein>
<dbReference type="Pfam" id="PF14214">
    <property type="entry name" value="Helitron_like_N"/>
    <property type="match status" value="1"/>
</dbReference>
<dbReference type="AlphaFoldDB" id="A0ABD2LM87"/>
<gene>
    <name evidence="3" type="ORF">niasHT_002431</name>
</gene>
<evidence type="ECO:0000256" key="1">
    <source>
        <dbReference type="SAM" id="MobiDB-lite"/>
    </source>
</evidence>
<dbReference type="PANTHER" id="PTHR45786:SF74">
    <property type="entry name" value="ATP-DEPENDENT DNA HELICASE"/>
    <property type="match status" value="1"/>
</dbReference>
<evidence type="ECO:0000259" key="2">
    <source>
        <dbReference type="Pfam" id="PF14214"/>
    </source>
</evidence>
<feature type="compositionally biased region" description="Basic and acidic residues" evidence="1">
    <location>
        <begin position="222"/>
        <end position="234"/>
    </location>
</feature>
<feature type="region of interest" description="Disordered" evidence="1">
    <location>
        <begin position="276"/>
        <end position="305"/>
    </location>
</feature>
<evidence type="ECO:0000313" key="4">
    <source>
        <dbReference type="Proteomes" id="UP001620626"/>
    </source>
</evidence>
<reference evidence="3 4" key="1">
    <citation type="submission" date="2024-10" db="EMBL/GenBank/DDBJ databases">
        <authorList>
            <person name="Kim D."/>
        </authorList>
    </citation>
    <scope>NUCLEOTIDE SEQUENCE [LARGE SCALE GENOMIC DNA]</scope>
    <source>
        <strain evidence="3">BH-2024</strain>
    </source>
</reference>
<feature type="region of interest" description="Disordered" evidence="1">
    <location>
        <begin position="76"/>
        <end position="114"/>
    </location>
</feature>
<name>A0ABD2LM87_9BILA</name>
<feature type="compositionally biased region" description="Basic residues" evidence="1">
    <location>
        <begin position="208"/>
        <end position="221"/>
    </location>
</feature>
<dbReference type="EMBL" id="JBICBT010000359">
    <property type="protein sequence ID" value="KAL3116348.1"/>
    <property type="molecule type" value="Genomic_DNA"/>
</dbReference>
<proteinExistence type="predicted"/>
<feature type="region of interest" description="Disordered" evidence="1">
    <location>
        <begin position="202"/>
        <end position="264"/>
    </location>
</feature>
<feature type="compositionally biased region" description="Basic and acidic residues" evidence="1">
    <location>
        <begin position="391"/>
        <end position="408"/>
    </location>
</feature>
<dbReference type="Proteomes" id="UP001620626">
    <property type="component" value="Unassembled WGS sequence"/>
</dbReference>
<feature type="compositionally biased region" description="Polar residues" evidence="1">
    <location>
        <begin position="276"/>
        <end position="293"/>
    </location>
</feature>
<organism evidence="3 4">
    <name type="scientific">Heterodera trifolii</name>
    <dbReference type="NCBI Taxonomy" id="157864"/>
    <lineage>
        <taxon>Eukaryota</taxon>
        <taxon>Metazoa</taxon>
        <taxon>Ecdysozoa</taxon>
        <taxon>Nematoda</taxon>
        <taxon>Chromadorea</taxon>
        <taxon>Rhabditida</taxon>
        <taxon>Tylenchina</taxon>
        <taxon>Tylenchomorpha</taxon>
        <taxon>Tylenchoidea</taxon>
        <taxon>Heteroderidae</taxon>
        <taxon>Heteroderinae</taxon>
        <taxon>Heterodera</taxon>
    </lineage>
</organism>
<feature type="compositionally biased region" description="Basic and acidic residues" evidence="1">
    <location>
        <begin position="93"/>
        <end position="114"/>
    </location>
</feature>
<evidence type="ECO:0000313" key="3">
    <source>
        <dbReference type="EMBL" id="KAL3116348.1"/>
    </source>
</evidence>
<sequence length="1269" mass="145742">MFWKKKMATQTKKKLDQQLREVLAQQLNEKQTKLTEAEAGNRKLKNEIEKIQENFDKKEEQLEKNLGELQKKLVEMEQQQKSNDQMEKMLQNENDKRKNDRQGMEEKMDKLEEKLDTKAFQEELEKKVMERIDVTVQTKVDKMEMEHQQQKVVTEKAIFERIGELERQQKHQKQQGEKETKATEERFLQLQNDQKKILEKISEMEKQTKKKIVMPRKRSFTTKKERLQNREHNSRRLTNAGAVPPDLPTTPLAKQNKLDQPCSSSMADLIQAQTEQGRIDSLSSDTQSESEAISGQEKDDAQQNVDLTKLGASSSSIIDIRQEEPETAVLCDLEQYNLTNTPTTPMTKNRKLDQPFSASMAPFVQAQTEQGRIDPLSSDTQSVNEAISVQGKDDAQQNEDHGTKESVRGRPPIKSRGPGHRTNINSSIHDGTPLFVDSPSGRGDGGVNSRRIVLRSKHICQIEERLYKVLSDYSQRPWPLKNQAKRNWIRCKGDCDCNSAAQCQQNAQAYIASAKYDREFTPKKTMPLKLTKMAKQCHHKHACASSGANHRVDYYDSGQFGDANCQHCGAVLLASEAYAIRKQGRMSSCCSNGQCHTDQMNIEFAELQNPPQKLKDLVAAPDERIRFEFLDNTMPLNNTFSFASVHSEKAPVDQMAGRMDTVKYNGEFSFMLSDLISPQGRRPLFAQVYTLMPEDALLLRSENLSDSLTKKIQNQILEKLECLMRENPFGQTFVTAGAKLAEATERLGGTVPHFQIVLLTDRDLKMDAVRSRNDCTVIERADAPTAKQVAVIWVQEDGLAPEVNGFWLSDKAGKMRELKSGMPQLDPCCFPLLHPKGTAGWRWFMKKAALQGRNISADLSLNNVSTCNDDSEHIDDFETEFDNEAEPESEQGRQVENDVVVAQNDSVFEPVFGVQKKKRELGIKKTGPEENISERQFYRYRLALRENSKGAFHWLWFARRLAEFFVIAVLNRIERNEMDHIKAIQQRKNYRQTLARDYIKAIEQGLQQQGRNAKLGSVYLMPQTFAGSRQYYQQKYADLMTIVRNLGNPTWFVTFTGNPSWPELKEALQGRQQYTHRADIVCRIFMDKAAEFVRDLVEKNVLGKVAGWCYSVEHQKRGMPHIHMLLILQERERVLTPENVDQYVFARIPPLPPMEDMSVEANQQRRLWHYVTTMMLHDCNSACTEVDEQGRTRCRKHFPKPYSDLTELSEVRYTSYVRLPADLSDSTLLAGAHNAQPADLNNVEHFLPEDDPERDWNEVRYKRIPSEWR</sequence>
<feature type="domain" description="Helitron helicase-like" evidence="2">
    <location>
        <begin position="937"/>
        <end position="1126"/>
    </location>
</feature>
<keyword evidence="4" id="KW-1185">Reference proteome</keyword>
<feature type="region of interest" description="Disordered" evidence="1">
    <location>
        <begin position="389"/>
        <end position="445"/>
    </location>
</feature>